<proteinExistence type="predicted"/>
<evidence type="ECO:0000313" key="1">
    <source>
        <dbReference type="EMBL" id="KKR39990.1"/>
    </source>
</evidence>
<protein>
    <submittedName>
        <fullName evidence="1">Uncharacterized protein</fullName>
    </submittedName>
</protein>
<name>A0A0G0SYS8_9BACT</name>
<sequence length="77" mass="8528">MALATTRGKKAALVALATRREENKTRERVDNSRLCAGSPMHFDCLSCGADIQVPESYTTRPNLCDECQALKDLGWLE</sequence>
<dbReference type="AlphaFoldDB" id="A0A0G0SYS8"/>
<accession>A0A0G0SYS8</accession>
<gene>
    <name evidence="1" type="ORF">UT75_C0011G0018</name>
</gene>
<reference evidence="1 2" key="1">
    <citation type="journal article" date="2015" name="Nature">
        <title>rRNA introns, odd ribosomes, and small enigmatic genomes across a large radiation of phyla.</title>
        <authorList>
            <person name="Brown C.T."/>
            <person name="Hug L.A."/>
            <person name="Thomas B.C."/>
            <person name="Sharon I."/>
            <person name="Castelle C.J."/>
            <person name="Singh A."/>
            <person name="Wilkins M.J."/>
            <person name="Williams K.H."/>
            <person name="Banfield J.F."/>
        </authorList>
    </citation>
    <scope>NUCLEOTIDE SEQUENCE [LARGE SCALE GENOMIC DNA]</scope>
</reference>
<evidence type="ECO:0000313" key="2">
    <source>
        <dbReference type="Proteomes" id="UP000034072"/>
    </source>
</evidence>
<dbReference type="EMBL" id="LBXZ01000011">
    <property type="protein sequence ID" value="KKR39990.1"/>
    <property type="molecule type" value="Genomic_DNA"/>
</dbReference>
<organism evidence="1 2">
    <name type="scientific">Candidatus Yanofskybacteria bacterium GW2011_GWE2_40_11</name>
    <dbReference type="NCBI Taxonomy" id="1619033"/>
    <lineage>
        <taxon>Bacteria</taxon>
        <taxon>Candidatus Yanofskyibacteriota</taxon>
    </lineage>
</organism>
<comment type="caution">
    <text evidence="1">The sequence shown here is derived from an EMBL/GenBank/DDBJ whole genome shotgun (WGS) entry which is preliminary data.</text>
</comment>
<dbReference type="Proteomes" id="UP000034072">
    <property type="component" value="Unassembled WGS sequence"/>
</dbReference>